<evidence type="ECO:0000256" key="2">
    <source>
        <dbReference type="ARBA" id="ARBA00023015"/>
    </source>
</evidence>
<feature type="region of interest" description="Disordered" evidence="6">
    <location>
        <begin position="1"/>
        <end position="31"/>
    </location>
</feature>
<dbReference type="FunFam" id="3.40.1810.10:FF:000006">
    <property type="entry name" value="Agamous-like MADS-box protein AGL62"/>
    <property type="match status" value="1"/>
</dbReference>
<evidence type="ECO:0000313" key="9">
    <source>
        <dbReference type="Proteomes" id="UP001497516"/>
    </source>
</evidence>
<dbReference type="CDD" id="cd00265">
    <property type="entry name" value="MADS_MEF2_like"/>
    <property type="match status" value="1"/>
</dbReference>
<keyword evidence="3" id="KW-0238">DNA-binding</keyword>
<comment type="subcellular location">
    <subcellularLocation>
        <location evidence="1">Nucleus</location>
    </subcellularLocation>
</comment>
<dbReference type="SMART" id="SM00432">
    <property type="entry name" value="MADS"/>
    <property type="match status" value="1"/>
</dbReference>
<gene>
    <name evidence="8" type="ORF">LTRI10_LOCUS18033</name>
</gene>
<dbReference type="Pfam" id="PF00319">
    <property type="entry name" value="SRF-TF"/>
    <property type="match status" value="1"/>
</dbReference>
<dbReference type="EMBL" id="OZ034816">
    <property type="protein sequence ID" value="CAL1376293.1"/>
    <property type="molecule type" value="Genomic_DNA"/>
</dbReference>
<evidence type="ECO:0000256" key="1">
    <source>
        <dbReference type="ARBA" id="ARBA00004123"/>
    </source>
</evidence>
<keyword evidence="5" id="KW-0539">Nucleus</keyword>
<dbReference type="PANTHER" id="PTHR11945:SF448">
    <property type="entry name" value="MADS-BOX TRANSCRIPTION FACTOR FAMILY PROTEIN"/>
    <property type="match status" value="1"/>
</dbReference>
<reference evidence="8 9" key="1">
    <citation type="submission" date="2024-04" db="EMBL/GenBank/DDBJ databases">
        <authorList>
            <person name="Fracassetti M."/>
        </authorList>
    </citation>
    <scope>NUCLEOTIDE SEQUENCE [LARGE SCALE GENOMIC DNA]</scope>
</reference>
<dbReference type="GO" id="GO:0045944">
    <property type="term" value="P:positive regulation of transcription by RNA polymerase II"/>
    <property type="evidence" value="ECO:0007669"/>
    <property type="project" value="InterPro"/>
</dbReference>
<dbReference type="AlphaFoldDB" id="A0AAV2DRZ9"/>
<evidence type="ECO:0000256" key="3">
    <source>
        <dbReference type="ARBA" id="ARBA00023125"/>
    </source>
</evidence>
<proteinExistence type="predicted"/>
<name>A0AAV2DRZ9_9ROSI</name>
<keyword evidence="9" id="KW-1185">Reference proteome</keyword>
<evidence type="ECO:0000313" key="8">
    <source>
        <dbReference type="EMBL" id="CAL1376293.1"/>
    </source>
</evidence>
<dbReference type="PANTHER" id="PTHR11945">
    <property type="entry name" value="MADS BOX PROTEIN"/>
    <property type="match status" value="1"/>
</dbReference>
<organism evidence="8 9">
    <name type="scientific">Linum trigynum</name>
    <dbReference type="NCBI Taxonomy" id="586398"/>
    <lineage>
        <taxon>Eukaryota</taxon>
        <taxon>Viridiplantae</taxon>
        <taxon>Streptophyta</taxon>
        <taxon>Embryophyta</taxon>
        <taxon>Tracheophyta</taxon>
        <taxon>Spermatophyta</taxon>
        <taxon>Magnoliopsida</taxon>
        <taxon>eudicotyledons</taxon>
        <taxon>Gunneridae</taxon>
        <taxon>Pentapetalae</taxon>
        <taxon>rosids</taxon>
        <taxon>fabids</taxon>
        <taxon>Malpighiales</taxon>
        <taxon>Linaceae</taxon>
        <taxon>Linum</taxon>
    </lineage>
</organism>
<dbReference type="PRINTS" id="PR00404">
    <property type="entry name" value="MADSDOMAIN"/>
</dbReference>
<dbReference type="GO" id="GO:0046983">
    <property type="term" value="F:protein dimerization activity"/>
    <property type="evidence" value="ECO:0007669"/>
    <property type="project" value="InterPro"/>
</dbReference>
<dbReference type="SUPFAM" id="SSF55455">
    <property type="entry name" value="SRF-like"/>
    <property type="match status" value="1"/>
</dbReference>
<evidence type="ECO:0000256" key="5">
    <source>
        <dbReference type="ARBA" id="ARBA00023242"/>
    </source>
</evidence>
<dbReference type="GO" id="GO:0000981">
    <property type="term" value="F:DNA-binding transcription factor activity, RNA polymerase II-specific"/>
    <property type="evidence" value="ECO:0007669"/>
    <property type="project" value="TreeGrafter"/>
</dbReference>
<feature type="domain" description="MADS-box" evidence="7">
    <location>
        <begin position="28"/>
        <end position="88"/>
    </location>
</feature>
<dbReference type="InterPro" id="IPR036879">
    <property type="entry name" value="TF_MADSbox_sf"/>
</dbReference>
<dbReference type="InterPro" id="IPR033896">
    <property type="entry name" value="MEF2-like_N"/>
</dbReference>
<evidence type="ECO:0000256" key="6">
    <source>
        <dbReference type="SAM" id="MobiDB-lite"/>
    </source>
</evidence>
<dbReference type="PROSITE" id="PS50066">
    <property type="entry name" value="MADS_BOX_2"/>
    <property type="match status" value="1"/>
</dbReference>
<keyword evidence="2" id="KW-0805">Transcription regulation</keyword>
<dbReference type="Gene3D" id="3.40.1810.10">
    <property type="entry name" value="Transcription factor, MADS-box"/>
    <property type="match status" value="1"/>
</dbReference>
<sequence length="286" mass="31643">MKSATTGKKKKKQQATATTKNLMKKASKGRQKIEIKKVENDPHRHVTFSKRKNGLFKKATELSTLCGSQLAVILFSQHHKVFSCGRPDVDSVLRRYELHHARRRGGPLLNPTPPPHHLLHHDAINNIANHNNVISGNDHGLGISVQEQEYVKSVERLEEGKRLVSELTNFLNKKDGRGVGPVPAAYVAESAAGGGFWWDTWRVDGMEEKEEVQCYKEAVTELKSRVMARIDAMAARNSAAESGIITDFILNNNHFNHGHLQHGNNDEGGVVDVNPAISISISSPSS</sequence>
<dbReference type="GO" id="GO:0000978">
    <property type="term" value="F:RNA polymerase II cis-regulatory region sequence-specific DNA binding"/>
    <property type="evidence" value="ECO:0007669"/>
    <property type="project" value="TreeGrafter"/>
</dbReference>
<keyword evidence="4" id="KW-0804">Transcription</keyword>
<evidence type="ECO:0000259" key="7">
    <source>
        <dbReference type="PROSITE" id="PS50066"/>
    </source>
</evidence>
<evidence type="ECO:0000256" key="4">
    <source>
        <dbReference type="ARBA" id="ARBA00023163"/>
    </source>
</evidence>
<dbReference type="InterPro" id="IPR002100">
    <property type="entry name" value="TF_MADSbox"/>
</dbReference>
<protein>
    <recommendedName>
        <fullName evidence="7">MADS-box domain-containing protein</fullName>
    </recommendedName>
</protein>
<dbReference type="Proteomes" id="UP001497516">
    <property type="component" value="Chromosome 3"/>
</dbReference>
<dbReference type="GO" id="GO:0005634">
    <property type="term" value="C:nucleus"/>
    <property type="evidence" value="ECO:0007669"/>
    <property type="project" value="UniProtKB-SubCell"/>
</dbReference>
<accession>A0AAV2DRZ9</accession>